<evidence type="ECO:0000313" key="3">
    <source>
        <dbReference type="EMBL" id="GAA5149573.1"/>
    </source>
</evidence>
<evidence type="ECO:0000313" key="4">
    <source>
        <dbReference type="Proteomes" id="UP001428817"/>
    </source>
</evidence>
<dbReference type="CDD" id="cd05233">
    <property type="entry name" value="SDR_c"/>
    <property type="match status" value="1"/>
</dbReference>
<keyword evidence="2" id="KW-0560">Oxidoreductase</keyword>
<keyword evidence="4" id="KW-1185">Reference proteome</keyword>
<dbReference type="PANTHER" id="PTHR24321:SF8">
    <property type="entry name" value="ESTRADIOL 17-BETA-DEHYDROGENASE 8-RELATED"/>
    <property type="match status" value="1"/>
</dbReference>
<comment type="caution">
    <text evidence="3">The sequence shown here is derived from an EMBL/GenBank/DDBJ whole genome shotgun (WGS) entry which is preliminary data.</text>
</comment>
<dbReference type="InterPro" id="IPR036291">
    <property type="entry name" value="NAD(P)-bd_dom_sf"/>
</dbReference>
<dbReference type="PANTHER" id="PTHR24321">
    <property type="entry name" value="DEHYDROGENASES, SHORT CHAIN"/>
    <property type="match status" value="1"/>
</dbReference>
<comment type="similarity">
    <text evidence="1">Belongs to the short-chain dehydrogenases/reductases (SDR) family.</text>
</comment>
<evidence type="ECO:0000256" key="1">
    <source>
        <dbReference type="ARBA" id="ARBA00006484"/>
    </source>
</evidence>
<dbReference type="PRINTS" id="PR00080">
    <property type="entry name" value="SDRFAMILY"/>
</dbReference>
<organism evidence="3 4">
    <name type="scientific">Pseudonocardia eucalypti</name>
    <dbReference type="NCBI Taxonomy" id="648755"/>
    <lineage>
        <taxon>Bacteria</taxon>
        <taxon>Bacillati</taxon>
        <taxon>Actinomycetota</taxon>
        <taxon>Actinomycetes</taxon>
        <taxon>Pseudonocardiales</taxon>
        <taxon>Pseudonocardiaceae</taxon>
        <taxon>Pseudonocardia</taxon>
    </lineage>
</organism>
<sequence length="249" mass="25916">MNFDGKVALVTGAATGIGEATATLLAARGAAVVIADLDEALAEKVATAIRGDGGRAAFIGVDVADEAQVEAMVDFTVAEFGGLHLAVNNAGISQPEQRTHEMTAQVWDRVMNVNLRGCWLCLRAEARHFLANGGGSIVNVASGAGLKAGPPGLTAYVASKHGVVGLTRNAAIDYIRDNIRVNALAPGTTATSLLKAYPEETQRAYAALMPCGRMSEPSEQAEAIAWLLSDQASYVSGTVLEADMAYLQK</sequence>
<dbReference type="InterPro" id="IPR002347">
    <property type="entry name" value="SDR_fam"/>
</dbReference>
<accession>A0ABP9PRQ9</accession>
<dbReference type="EMBL" id="BAABJP010000004">
    <property type="protein sequence ID" value="GAA5149573.1"/>
    <property type="molecule type" value="Genomic_DNA"/>
</dbReference>
<dbReference type="Gene3D" id="3.40.50.720">
    <property type="entry name" value="NAD(P)-binding Rossmann-like Domain"/>
    <property type="match status" value="1"/>
</dbReference>
<dbReference type="PRINTS" id="PR00081">
    <property type="entry name" value="GDHRDH"/>
</dbReference>
<protein>
    <submittedName>
        <fullName evidence="3">SDR family oxidoreductase</fullName>
    </submittedName>
</protein>
<name>A0ABP9PRQ9_9PSEU</name>
<reference evidence="4" key="1">
    <citation type="journal article" date="2019" name="Int. J. Syst. Evol. Microbiol.">
        <title>The Global Catalogue of Microorganisms (GCM) 10K type strain sequencing project: providing services to taxonomists for standard genome sequencing and annotation.</title>
        <authorList>
            <consortium name="The Broad Institute Genomics Platform"/>
            <consortium name="The Broad Institute Genome Sequencing Center for Infectious Disease"/>
            <person name="Wu L."/>
            <person name="Ma J."/>
        </authorList>
    </citation>
    <scope>NUCLEOTIDE SEQUENCE [LARGE SCALE GENOMIC DNA]</scope>
    <source>
        <strain evidence="4">JCM 18303</strain>
    </source>
</reference>
<dbReference type="SUPFAM" id="SSF51735">
    <property type="entry name" value="NAD(P)-binding Rossmann-fold domains"/>
    <property type="match status" value="1"/>
</dbReference>
<dbReference type="RefSeq" id="WP_185062902.1">
    <property type="nucleotide sequence ID" value="NZ_BAABJP010000004.1"/>
</dbReference>
<evidence type="ECO:0000256" key="2">
    <source>
        <dbReference type="ARBA" id="ARBA00023002"/>
    </source>
</evidence>
<dbReference type="Proteomes" id="UP001428817">
    <property type="component" value="Unassembled WGS sequence"/>
</dbReference>
<dbReference type="Pfam" id="PF13561">
    <property type="entry name" value="adh_short_C2"/>
    <property type="match status" value="1"/>
</dbReference>
<gene>
    <name evidence="3" type="ORF">GCM10023321_13620</name>
</gene>
<proteinExistence type="inferred from homology"/>
<dbReference type="NCBIfam" id="NF005559">
    <property type="entry name" value="PRK07231.1"/>
    <property type="match status" value="1"/>
</dbReference>